<comment type="caution">
    <text evidence="2">The sequence shown here is derived from an EMBL/GenBank/DDBJ whole genome shotgun (WGS) entry which is preliminary data.</text>
</comment>
<reference evidence="1" key="2">
    <citation type="journal article" date="2021" name="Microbiology">
        <title>Metagenomic Analysis of the Microbial Community in the Underground Coal Fire Area (Kemerovo Region, Russia) Revealed Predominance of Thermophilic Members of the Phyla Deinococcus-thermus, Aquificae, and Firmicutes.</title>
        <authorList>
            <person name="Kadnikov V."/>
            <person name="Mardanov A.V."/>
            <person name="Beletsky A.V."/>
            <person name="Karnachuk O.V."/>
            <person name="Ravin N.V."/>
        </authorList>
    </citation>
    <scope>NUCLEOTIDE SEQUENCE</scope>
    <source>
        <strain evidence="1">RBS10-49</strain>
    </source>
</reference>
<dbReference type="RefSeq" id="WP_156423579.1">
    <property type="nucleotide sequence ID" value="NZ_CBCSAS010000002.1"/>
</dbReference>
<accession>A0A132N745</accession>
<sequence>MSWCCGAMMVGSIGRLRRNGIVFDRVPLVYCPVCRRFDVHPLVADAFDLLLDYAEADGARVVDVAELLRYDEAALRAAQPFWDDGDAEALVEGLIDQALDLLSAARALDDRLWRRELHDRLRRLLELRARIQAENRQADG</sequence>
<gene>
    <name evidence="2" type="ORF">HSCHL_0570</name>
    <name evidence="1" type="ORF">KM312_01160</name>
</gene>
<evidence type="ECO:0000313" key="1">
    <source>
        <dbReference type="EMBL" id="MBT9281270.1"/>
    </source>
</evidence>
<dbReference type="EMBL" id="JAHHQF010000037">
    <property type="protein sequence ID" value="MBT9281270.1"/>
    <property type="molecule type" value="Genomic_DNA"/>
</dbReference>
<dbReference type="AlphaFoldDB" id="A0A132N745"/>
<dbReference type="EMBL" id="PEBV01000005">
    <property type="protein sequence ID" value="PTQ54291.1"/>
    <property type="molecule type" value="Genomic_DNA"/>
</dbReference>
<evidence type="ECO:0000313" key="2">
    <source>
        <dbReference type="EMBL" id="PTQ54291.1"/>
    </source>
</evidence>
<evidence type="ECO:0000313" key="3">
    <source>
        <dbReference type="Proteomes" id="UP000244180"/>
    </source>
</evidence>
<protein>
    <submittedName>
        <fullName evidence="2">Uncharacterized protein</fullName>
    </submittedName>
</protein>
<organism evidence="2 3">
    <name type="scientific">Hydrogenibacillus schlegelii</name>
    <name type="common">Bacillus schlegelii</name>
    <dbReference type="NCBI Taxonomy" id="1484"/>
    <lineage>
        <taxon>Bacteria</taxon>
        <taxon>Bacillati</taxon>
        <taxon>Bacillota</taxon>
        <taxon>Bacilli</taxon>
        <taxon>Bacillales</taxon>
        <taxon>Bacillales Family X. Incertae Sedis</taxon>
        <taxon>Hydrogenibacillus</taxon>
    </lineage>
</organism>
<reference evidence="2 3" key="1">
    <citation type="submission" date="2017-08" db="EMBL/GenBank/DDBJ databases">
        <title>Burning lignite coal seam in the remote Altai Mountains harbors a hydrogen-driven thermophilic microbial community.</title>
        <authorList>
            <person name="Kadnikov V.V."/>
            <person name="Mardanov A.V."/>
            <person name="Ivasenko D."/>
            <person name="Beletsky A.V."/>
            <person name="Karnachuk O.V."/>
            <person name="Ravin N.V."/>
        </authorList>
    </citation>
    <scope>NUCLEOTIDE SEQUENCE [LARGE SCALE GENOMIC DNA]</scope>
    <source>
        <strain evidence="2">AL33</strain>
    </source>
</reference>
<proteinExistence type="predicted"/>
<dbReference type="OrthoDB" id="2381339at2"/>
<dbReference type="Proteomes" id="UP000748108">
    <property type="component" value="Unassembled WGS sequence"/>
</dbReference>
<name>A0A132N745_HYDSH</name>
<dbReference type="Proteomes" id="UP000244180">
    <property type="component" value="Unassembled WGS sequence"/>
</dbReference>